<dbReference type="STRING" id="1206085.SAMN05443575_0994"/>
<feature type="domain" description="Mce/MlaD" evidence="3">
    <location>
        <begin position="41"/>
        <end position="114"/>
    </location>
</feature>
<dbReference type="InterPro" id="IPR003399">
    <property type="entry name" value="Mce/MlaD"/>
</dbReference>
<dbReference type="InterPro" id="IPR005693">
    <property type="entry name" value="Mce"/>
</dbReference>
<dbReference type="PANTHER" id="PTHR33371:SF4">
    <property type="entry name" value="INTERMEMBRANE PHOSPHOLIPID TRANSPORT SYSTEM BINDING PROTEIN MLAD"/>
    <property type="match status" value="1"/>
</dbReference>
<evidence type="ECO:0000256" key="1">
    <source>
        <dbReference type="SAM" id="MobiDB-lite"/>
    </source>
</evidence>
<evidence type="ECO:0000259" key="4">
    <source>
        <dbReference type="Pfam" id="PF11887"/>
    </source>
</evidence>
<feature type="transmembrane region" description="Helical" evidence="2">
    <location>
        <begin position="15"/>
        <end position="35"/>
    </location>
</feature>
<evidence type="ECO:0000313" key="5">
    <source>
        <dbReference type="EMBL" id="SHF82377.1"/>
    </source>
</evidence>
<reference evidence="5 6" key="1">
    <citation type="submission" date="2016-11" db="EMBL/GenBank/DDBJ databases">
        <authorList>
            <person name="Jaros S."/>
            <person name="Januszkiewicz K."/>
            <person name="Wedrychowicz H."/>
        </authorList>
    </citation>
    <scope>NUCLEOTIDE SEQUENCE [LARGE SCALE GENOMIC DNA]</scope>
    <source>
        <strain evidence="5 6">DSM 45627</strain>
    </source>
</reference>
<sequence>MTVEPAPPATGARRTLGLVLVAAVVLGVLAGTWWWRTHRDGLEFRARFTSSVGVYPGSDVRVLGVPVGTVESVTPHGRYVTVAMELDPDRVVRADTYAVIISPNLVSDRYVQLTGAYDGGPRLRDGATIPLARTRTPVELDELARNLTSLTDALGPKGANATGSLARLLDVGAANLGGNGATLNGTIRRLSESGRTLGAARTDIFASIDRLARFTTTLKDHDAQLGSANRNLAAVSQTLSDDRETFGQALRELGTALALVQDFVRDNRAALRENVGRLRTVAGSLAAQRSSLAKALRTAPVLLQNFLNAYDPRTNTLRGRADLNELTVWASGGTSANTAATSSLTGSGAADAGGSGGTTPPAGLLPPNTSGGSR</sequence>
<keyword evidence="2" id="KW-0472">Membrane</keyword>
<dbReference type="RefSeq" id="WP_073386502.1">
    <property type="nucleotide sequence ID" value="NZ_FQVU01000001.1"/>
</dbReference>
<dbReference type="Pfam" id="PF11887">
    <property type="entry name" value="Mce4_CUP1"/>
    <property type="match status" value="1"/>
</dbReference>
<keyword evidence="2" id="KW-1133">Transmembrane helix</keyword>
<dbReference type="EMBL" id="FQVU01000001">
    <property type="protein sequence ID" value="SHF82377.1"/>
    <property type="molecule type" value="Genomic_DNA"/>
</dbReference>
<evidence type="ECO:0000256" key="2">
    <source>
        <dbReference type="SAM" id="Phobius"/>
    </source>
</evidence>
<dbReference type="Pfam" id="PF02470">
    <property type="entry name" value="MlaD"/>
    <property type="match status" value="1"/>
</dbReference>
<protein>
    <submittedName>
        <fullName evidence="5">Virulence factor Mce family protein</fullName>
    </submittedName>
</protein>
<feature type="compositionally biased region" description="Low complexity" evidence="1">
    <location>
        <begin position="339"/>
        <end position="350"/>
    </location>
</feature>
<dbReference type="NCBIfam" id="TIGR00996">
    <property type="entry name" value="Mtu_fam_mce"/>
    <property type="match status" value="1"/>
</dbReference>
<name>A0A1M5ET73_9ACTN</name>
<dbReference type="Proteomes" id="UP000186132">
    <property type="component" value="Unassembled WGS sequence"/>
</dbReference>
<dbReference type="PANTHER" id="PTHR33371">
    <property type="entry name" value="INTERMEMBRANE PHOSPHOLIPID TRANSPORT SYSTEM BINDING PROTEIN MLAD-RELATED"/>
    <property type="match status" value="1"/>
</dbReference>
<gene>
    <name evidence="5" type="ORF">SAMN05443575_0994</name>
</gene>
<evidence type="ECO:0000259" key="3">
    <source>
        <dbReference type="Pfam" id="PF02470"/>
    </source>
</evidence>
<evidence type="ECO:0000313" key="6">
    <source>
        <dbReference type="Proteomes" id="UP000186132"/>
    </source>
</evidence>
<dbReference type="InterPro" id="IPR024516">
    <property type="entry name" value="Mce_C"/>
</dbReference>
<keyword evidence="2" id="KW-0812">Transmembrane</keyword>
<feature type="compositionally biased region" description="Low complexity" evidence="1">
    <location>
        <begin position="358"/>
        <end position="367"/>
    </location>
</feature>
<feature type="domain" description="Mammalian cell entry C-terminal" evidence="4">
    <location>
        <begin position="121"/>
        <end position="309"/>
    </location>
</feature>
<accession>A0A1M5ET73</accession>
<dbReference type="GO" id="GO:0005576">
    <property type="term" value="C:extracellular region"/>
    <property type="evidence" value="ECO:0007669"/>
    <property type="project" value="TreeGrafter"/>
</dbReference>
<dbReference type="OrthoDB" id="4516955at2"/>
<feature type="region of interest" description="Disordered" evidence="1">
    <location>
        <begin position="339"/>
        <end position="374"/>
    </location>
</feature>
<dbReference type="AlphaFoldDB" id="A0A1M5ET73"/>
<organism evidence="5 6">
    <name type="scientific">Jatrophihabitans endophyticus</name>
    <dbReference type="NCBI Taxonomy" id="1206085"/>
    <lineage>
        <taxon>Bacteria</taxon>
        <taxon>Bacillati</taxon>
        <taxon>Actinomycetota</taxon>
        <taxon>Actinomycetes</taxon>
        <taxon>Jatrophihabitantales</taxon>
        <taxon>Jatrophihabitantaceae</taxon>
        <taxon>Jatrophihabitans</taxon>
    </lineage>
</organism>
<keyword evidence="6" id="KW-1185">Reference proteome</keyword>
<dbReference type="InterPro" id="IPR052336">
    <property type="entry name" value="MlaD_Phospholipid_Transporter"/>
</dbReference>
<proteinExistence type="predicted"/>